<dbReference type="InterPro" id="IPR001304">
    <property type="entry name" value="C-type_lectin-like"/>
</dbReference>
<name>A0A668A0X7_9TELE</name>
<evidence type="ECO:0000313" key="4">
    <source>
        <dbReference type="Proteomes" id="UP000472263"/>
    </source>
</evidence>
<reference evidence="3" key="1">
    <citation type="submission" date="2019-06" db="EMBL/GenBank/DDBJ databases">
        <authorList>
            <consortium name="Wellcome Sanger Institute Data Sharing"/>
        </authorList>
    </citation>
    <scope>NUCLEOTIDE SEQUENCE [LARGE SCALE GENOMIC DNA]</scope>
</reference>
<dbReference type="SUPFAM" id="SSF56436">
    <property type="entry name" value="C-type lectin-like"/>
    <property type="match status" value="1"/>
</dbReference>
<evidence type="ECO:0000259" key="2">
    <source>
        <dbReference type="PROSITE" id="PS50041"/>
    </source>
</evidence>
<dbReference type="InterPro" id="IPR016187">
    <property type="entry name" value="CTDL_fold"/>
</dbReference>
<dbReference type="GeneTree" id="ENSGT00940000177186"/>
<evidence type="ECO:0000313" key="3">
    <source>
        <dbReference type="Ensembl" id="ENSMMDP00005038731.1"/>
    </source>
</evidence>
<dbReference type="PROSITE" id="PS50041">
    <property type="entry name" value="C_TYPE_LECTIN_2"/>
    <property type="match status" value="1"/>
</dbReference>
<dbReference type="InterPro" id="IPR016186">
    <property type="entry name" value="C-type_lectin-like/link_sf"/>
</dbReference>
<keyword evidence="4" id="KW-1185">Reference proteome</keyword>
<dbReference type="CDD" id="cd00037">
    <property type="entry name" value="CLECT"/>
    <property type="match status" value="1"/>
</dbReference>
<dbReference type="Pfam" id="PF00059">
    <property type="entry name" value="Lectin_C"/>
    <property type="match status" value="1"/>
</dbReference>
<feature type="signal peptide" evidence="1">
    <location>
        <begin position="1"/>
        <end position="16"/>
    </location>
</feature>
<accession>A0A668A0X7</accession>
<keyword evidence="1" id="KW-0732">Signal</keyword>
<dbReference type="Ensembl" id="ENSMMDT00005039538.1">
    <property type="protein sequence ID" value="ENSMMDP00005038731.1"/>
    <property type="gene ID" value="ENSMMDG00005017984.1"/>
</dbReference>
<feature type="domain" description="C-type lectin" evidence="2">
    <location>
        <begin position="42"/>
        <end position="141"/>
    </location>
</feature>
<proteinExistence type="predicted"/>
<reference evidence="3" key="2">
    <citation type="submission" date="2025-08" db="UniProtKB">
        <authorList>
            <consortium name="Ensembl"/>
        </authorList>
    </citation>
    <scope>IDENTIFICATION</scope>
</reference>
<dbReference type="InParanoid" id="A0A668A0X7"/>
<organism evidence="3 4">
    <name type="scientific">Myripristis murdjan</name>
    <name type="common">pinecone soldierfish</name>
    <dbReference type="NCBI Taxonomy" id="586833"/>
    <lineage>
        <taxon>Eukaryota</taxon>
        <taxon>Metazoa</taxon>
        <taxon>Chordata</taxon>
        <taxon>Craniata</taxon>
        <taxon>Vertebrata</taxon>
        <taxon>Euteleostomi</taxon>
        <taxon>Actinopterygii</taxon>
        <taxon>Neopterygii</taxon>
        <taxon>Teleostei</taxon>
        <taxon>Neoteleostei</taxon>
        <taxon>Acanthomorphata</taxon>
        <taxon>Holocentriformes</taxon>
        <taxon>Holocentridae</taxon>
        <taxon>Myripristis</taxon>
    </lineage>
</organism>
<reference evidence="3" key="3">
    <citation type="submission" date="2025-09" db="UniProtKB">
        <authorList>
            <consortium name="Ensembl"/>
        </authorList>
    </citation>
    <scope>IDENTIFICATION</scope>
</reference>
<evidence type="ECO:0000256" key="1">
    <source>
        <dbReference type="SAM" id="SignalP"/>
    </source>
</evidence>
<protein>
    <recommendedName>
        <fullName evidence="2">C-type lectin domain-containing protein</fullName>
    </recommendedName>
</protein>
<feature type="chain" id="PRO_5025479808" description="C-type lectin domain-containing protein" evidence="1">
    <location>
        <begin position="17"/>
        <end position="143"/>
    </location>
</feature>
<sequence>MLLLILLLQPLHSPHPLPPPTHKHTPAHYNINLVALPCTLHYIFVTHGNSVCQQQWTLMEITEEQYFSLLNATAAEKVSFWLGLQRQSTYSIWKWVDGQELSYDHWYRENYEARCASLETVLQKDKLLARYCVEPHRSVCQGE</sequence>
<dbReference type="AlphaFoldDB" id="A0A668A0X7"/>
<dbReference type="Proteomes" id="UP000472263">
    <property type="component" value="Chromosome 9"/>
</dbReference>
<dbReference type="Gene3D" id="3.10.100.10">
    <property type="entry name" value="Mannose-Binding Protein A, subunit A"/>
    <property type="match status" value="1"/>
</dbReference>